<dbReference type="EMBL" id="UINC01090076">
    <property type="protein sequence ID" value="SVC41695.1"/>
    <property type="molecule type" value="Genomic_DNA"/>
</dbReference>
<accession>A0A382M176</accession>
<name>A0A382M176_9ZZZZ</name>
<dbReference type="AlphaFoldDB" id="A0A382M176"/>
<evidence type="ECO:0000313" key="1">
    <source>
        <dbReference type="EMBL" id="SVC41695.1"/>
    </source>
</evidence>
<organism evidence="1">
    <name type="scientific">marine metagenome</name>
    <dbReference type="NCBI Taxonomy" id="408172"/>
    <lineage>
        <taxon>unclassified sequences</taxon>
        <taxon>metagenomes</taxon>
        <taxon>ecological metagenomes</taxon>
    </lineage>
</organism>
<gene>
    <name evidence="1" type="ORF">METZ01_LOCUS294549</name>
</gene>
<sequence>MALNLHLLAKKESYFGAIPFKSMTPSEYRPQLIDLNGDGIK</sequence>
<proteinExistence type="predicted"/>
<feature type="non-terminal residue" evidence="1">
    <location>
        <position position="41"/>
    </location>
</feature>
<protein>
    <submittedName>
        <fullName evidence="1">Uncharacterized protein</fullName>
    </submittedName>
</protein>
<reference evidence="1" key="1">
    <citation type="submission" date="2018-05" db="EMBL/GenBank/DDBJ databases">
        <authorList>
            <person name="Lanie J.A."/>
            <person name="Ng W.-L."/>
            <person name="Kazmierczak K.M."/>
            <person name="Andrzejewski T.M."/>
            <person name="Davidsen T.M."/>
            <person name="Wayne K.J."/>
            <person name="Tettelin H."/>
            <person name="Glass J.I."/>
            <person name="Rusch D."/>
            <person name="Podicherti R."/>
            <person name="Tsui H.-C.T."/>
            <person name="Winkler M.E."/>
        </authorList>
    </citation>
    <scope>NUCLEOTIDE SEQUENCE</scope>
</reference>